<dbReference type="GO" id="GO:0005524">
    <property type="term" value="F:ATP binding"/>
    <property type="evidence" value="ECO:0007669"/>
    <property type="project" value="UniProtKB-KW"/>
</dbReference>
<evidence type="ECO:0000256" key="13">
    <source>
        <dbReference type="ARBA" id="ARBA00022842"/>
    </source>
</evidence>
<comment type="caution">
    <text evidence="21">The sequence shown here is derived from an EMBL/GenBank/DDBJ whole genome shotgun (WGS) entry which is preliminary data.</text>
</comment>
<comment type="subunit">
    <text evidence="5">Monomer.</text>
</comment>
<dbReference type="EC" id="6.3.2.12" evidence="6"/>
<feature type="domain" description="Mur ligase C-terminal" evidence="19">
    <location>
        <begin position="304"/>
        <end position="425"/>
    </location>
</feature>
<dbReference type="InterPro" id="IPR013221">
    <property type="entry name" value="Mur_ligase_cen"/>
</dbReference>
<evidence type="ECO:0000256" key="9">
    <source>
        <dbReference type="ARBA" id="ARBA00022598"/>
    </source>
</evidence>
<dbReference type="Proteomes" id="UP000196475">
    <property type="component" value="Unassembled WGS sequence"/>
</dbReference>
<evidence type="ECO:0000256" key="4">
    <source>
        <dbReference type="ARBA" id="ARBA00008276"/>
    </source>
</evidence>
<dbReference type="EC" id="6.3.2.17" evidence="7"/>
<evidence type="ECO:0000256" key="14">
    <source>
        <dbReference type="ARBA" id="ARBA00022909"/>
    </source>
</evidence>
<comment type="catalytic activity">
    <reaction evidence="16">
        <text>(6S)-5,6,7,8-tetrahydrofolyl-(gamma-L-Glu)(n) + L-glutamate + ATP = (6S)-5,6,7,8-tetrahydrofolyl-(gamma-L-Glu)(n+1) + ADP + phosphate + H(+)</text>
        <dbReference type="Rhea" id="RHEA:10580"/>
        <dbReference type="Rhea" id="RHEA-COMP:14738"/>
        <dbReference type="Rhea" id="RHEA-COMP:14740"/>
        <dbReference type="ChEBI" id="CHEBI:15378"/>
        <dbReference type="ChEBI" id="CHEBI:29985"/>
        <dbReference type="ChEBI" id="CHEBI:30616"/>
        <dbReference type="ChEBI" id="CHEBI:43474"/>
        <dbReference type="ChEBI" id="CHEBI:141005"/>
        <dbReference type="ChEBI" id="CHEBI:456216"/>
        <dbReference type="EC" id="6.3.2.17"/>
    </reaction>
</comment>
<sequence length="439" mass="49290">MRHFSAGEEVLAWIRDVANPGIKPGLHRMEWLMERLGHPERRLKFIHIAGTNGKGSTAAMIANTLYTCGYDVGLFTSPYVENFSERIRFNGQPIPEADLIEAANQIRPAVEECGQTEWGAPSEFELVTTLAIWYYAHISYPYYVVWETGLGGRWDATNVVYPVLTIITTVGLDHTQYLGETIAEIAREKAGIIKPGVPLVCGVTDPEALDVIQQVATEKKASLYVYGRHFTATPVEASEDGQSFDFSGPYRRFERVQIRLAGPHQMQNAAVALMGLEVLRQFMAFVYEEDEVLYRGMSETRWPGRLEKLADRPGIVIDGAHNPQAAASIAEAIRQLYTYDRLHLVVGLLKDKVNQDFFRPLLPLVDTVILTEPDFPRKASAEQLKEMVATLRPDVETVVEEDWRNALEAARRLAGPGDMVLVTGSLYLIGDVRKWLKNR</sequence>
<dbReference type="GO" id="GO:0046872">
    <property type="term" value="F:metal ion binding"/>
    <property type="evidence" value="ECO:0007669"/>
    <property type="project" value="UniProtKB-KW"/>
</dbReference>
<protein>
    <recommendedName>
        <fullName evidence="8">Dihydrofolate synthase/folylpolyglutamate synthase</fullName>
        <ecNumber evidence="6">6.3.2.12</ecNumber>
        <ecNumber evidence="7">6.3.2.17</ecNumber>
    </recommendedName>
    <alternativeName>
        <fullName evidence="15">Tetrahydrofolylpolyglutamate synthase</fullName>
    </alternativeName>
</protein>
<evidence type="ECO:0000256" key="6">
    <source>
        <dbReference type="ARBA" id="ARBA00013023"/>
    </source>
</evidence>
<dbReference type="Pfam" id="PF02875">
    <property type="entry name" value="Mur_ligase_C"/>
    <property type="match status" value="1"/>
</dbReference>
<evidence type="ECO:0000256" key="18">
    <source>
        <dbReference type="PIRNR" id="PIRNR001563"/>
    </source>
</evidence>
<reference evidence="22" key="1">
    <citation type="submission" date="2016-06" db="EMBL/GenBank/DDBJ databases">
        <authorList>
            <person name="Nascimento L."/>
            <person name="Pereira R.V."/>
            <person name="Martins L.F."/>
            <person name="Quaggio R.B."/>
            <person name="Silva A.M."/>
            <person name="Setubal J.C."/>
        </authorList>
    </citation>
    <scope>NUCLEOTIDE SEQUENCE [LARGE SCALE GENOMIC DNA]</scope>
</reference>
<evidence type="ECO:0000256" key="8">
    <source>
        <dbReference type="ARBA" id="ARBA00019357"/>
    </source>
</evidence>
<evidence type="ECO:0000313" key="21">
    <source>
        <dbReference type="EMBL" id="OUM87227.1"/>
    </source>
</evidence>
<dbReference type="EMBL" id="LZRT01000079">
    <property type="protein sequence ID" value="OUM87227.1"/>
    <property type="molecule type" value="Genomic_DNA"/>
</dbReference>
<keyword evidence="13" id="KW-0460">Magnesium</keyword>
<dbReference type="InterPro" id="IPR036615">
    <property type="entry name" value="Mur_ligase_C_dom_sf"/>
</dbReference>
<keyword evidence="14" id="KW-0289">Folate biosynthesis</keyword>
<dbReference type="FunFam" id="3.40.1190.10:FF:000004">
    <property type="entry name" value="Dihydrofolate synthase/folylpolyglutamate synthase"/>
    <property type="match status" value="1"/>
</dbReference>
<evidence type="ECO:0000256" key="11">
    <source>
        <dbReference type="ARBA" id="ARBA00022741"/>
    </source>
</evidence>
<comment type="pathway">
    <text evidence="3">Cofactor biosynthesis; tetrahydrofolylpolyglutamate biosynthesis.</text>
</comment>
<dbReference type="PANTHER" id="PTHR11136">
    <property type="entry name" value="FOLYLPOLYGLUTAMATE SYNTHASE-RELATED"/>
    <property type="match status" value="1"/>
</dbReference>
<dbReference type="GO" id="GO:0046656">
    <property type="term" value="P:folic acid biosynthetic process"/>
    <property type="evidence" value="ECO:0007669"/>
    <property type="project" value="UniProtKB-KW"/>
</dbReference>
<evidence type="ECO:0000256" key="5">
    <source>
        <dbReference type="ARBA" id="ARBA00011245"/>
    </source>
</evidence>
<accession>A0A1Y3PM50</accession>
<dbReference type="NCBIfam" id="TIGR01499">
    <property type="entry name" value="folC"/>
    <property type="match status" value="1"/>
</dbReference>
<comment type="pathway">
    <text evidence="2">Cofactor biosynthesis; tetrahydrofolate biosynthesis; 7,8-dihydrofolate from 2-amino-4-hydroxy-6-hydroxymethyl-7,8-dihydropteridine diphosphate and 4-aminobenzoate: step 2/2.</text>
</comment>
<dbReference type="Pfam" id="PF08245">
    <property type="entry name" value="Mur_ligase_M"/>
    <property type="match status" value="1"/>
</dbReference>
<comment type="catalytic activity">
    <reaction evidence="17">
        <text>7,8-dihydropteroate + L-glutamate + ATP = 7,8-dihydrofolate + ADP + phosphate + H(+)</text>
        <dbReference type="Rhea" id="RHEA:23584"/>
        <dbReference type="ChEBI" id="CHEBI:15378"/>
        <dbReference type="ChEBI" id="CHEBI:17839"/>
        <dbReference type="ChEBI" id="CHEBI:29985"/>
        <dbReference type="ChEBI" id="CHEBI:30616"/>
        <dbReference type="ChEBI" id="CHEBI:43474"/>
        <dbReference type="ChEBI" id="CHEBI:57451"/>
        <dbReference type="ChEBI" id="CHEBI:456216"/>
        <dbReference type="EC" id="6.3.2.12"/>
    </reaction>
</comment>
<dbReference type="SUPFAM" id="SSF53244">
    <property type="entry name" value="MurD-like peptide ligases, peptide-binding domain"/>
    <property type="match status" value="1"/>
</dbReference>
<keyword evidence="12 18" id="KW-0067">ATP-binding</keyword>
<keyword evidence="10" id="KW-0479">Metal-binding</keyword>
<organism evidence="21 22">
    <name type="scientific">Bacillus thermozeamaize</name>
    <dbReference type="NCBI Taxonomy" id="230954"/>
    <lineage>
        <taxon>Bacteria</taxon>
        <taxon>Bacillati</taxon>
        <taxon>Bacillota</taxon>
        <taxon>Bacilli</taxon>
        <taxon>Bacillales</taxon>
        <taxon>Bacillaceae</taxon>
        <taxon>Bacillus</taxon>
    </lineage>
</organism>
<dbReference type="Gene3D" id="3.40.1190.10">
    <property type="entry name" value="Mur-like, catalytic domain"/>
    <property type="match status" value="1"/>
</dbReference>
<dbReference type="InterPro" id="IPR001645">
    <property type="entry name" value="Folylpolyglutamate_synth"/>
</dbReference>
<evidence type="ECO:0000256" key="1">
    <source>
        <dbReference type="ARBA" id="ARBA00001946"/>
    </source>
</evidence>
<evidence type="ECO:0000256" key="10">
    <source>
        <dbReference type="ARBA" id="ARBA00022723"/>
    </source>
</evidence>
<dbReference type="AlphaFoldDB" id="A0A1Y3PM50"/>
<evidence type="ECO:0000256" key="17">
    <source>
        <dbReference type="ARBA" id="ARBA00049161"/>
    </source>
</evidence>
<dbReference type="InterPro" id="IPR004101">
    <property type="entry name" value="Mur_ligase_C"/>
</dbReference>
<name>A0A1Y3PM50_9BACI</name>
<feature type="domain" description="Mur ligase central" evidence="20">
    <location>
        <begin position="48"/>
        <end position="273"/>
    </location>
</feature>
<dbReference type="PANTHER" id="PTHR11136:SF0">
    <property type="entry name" value="DIHYDROFOLATE SYNTHETASE-RELATED"/>
    <property type="match status" value="1"/>
</dbReference>
<evidence type="ECO:0000256" key="12">
    <source>
        <dbReference type="ARBA" id="ARBA00022840"/>
    </source>
</evidence>
<evidence type="ECO:0000259" key="20">
    <source>
        <dbReference type="Pfam" id="PF08245"/>
    </source>
</evidence>
<keyword evidence="11 18" id="KW-0547">Nucleotide-binding</keyword>
<proteinExistence type="inferred from homology"/>
<evidence type="ECO:0000259" key="19">
    <source>
        <dbReference type="Pfam" id="PF02875"/>
    </source>
</evidence>
<dbReference type="InterPro" id="IPR036565">
    <property type="entry name" value="Mur-like_cat_sf"/>
</dbReference>
<evidence type="ECO:0000256" key="15">
    <source>
        <dbReference type="ARBA" id="ARBA00030592"/>
    </source>
</evidence>
<dbReference type="SUPFAM" id="SSF53623">
    <property type="entry name" value="MurD-like peptide ligases, catalytic domain"/>
    <property type="match status" value="1"/>
</dbReference>
<gene>
    <name evidence="21" type="ORF">BAA01_09165</name>
</gene>
<keyword evidence="9 18" id="KW-0436">Ligase</keyword>
<evidence type="ECO:0000313" key="22">
    <source>
        <dbReference type="Proteomes" id="UP000196475"/>
    </source>
</evidence>
<dbReference type="GO" id="GO:0005737">
    <property type="term" value="C:cytoplasm"/>
    <property type="evidence" value="ECO:0007669"/>
    <property type="project" value="TreeGrafter"/>
</dbReference>
<comment type="cofactor">
    <cofactor evidence="1">
        <name>Mg(2+)</name>
        <dbReference type="ChEBI" id="CHEBI:18420"/>
    </cofactor>
</comment>
<dbReference type="GO" id="GO:0008841">
    <property type="term" value="F:dihydrofolate synthase activity"/>
    <property type="evidence" value="ECO:0007669"/>
    <property type="project" value="UniProtKB-EC"/>
</dbReference>
<dbReference type="GO" id="GO:0004326">
    <property type="term" value="F:tetrahydrofolylpolyglutamate synthase activity"/>
    <property type="evidence" value="ECO:0007669"/>
    <property type="project" value="UniProtKB-EC"/>
</dbReference>
<evidence type="ECO:0000256" key="3">
    <source>
        <dbReference type="ARBA" id="ARBA00005150"/>
    </source>
</evidence>
<evidence type="ECO:0000256" key="2">
    <source>
        <dbReference type="ARBA" id="ARBA00004799"/>
    </source>
</evidence>
<dbReference type="PIRSF" id="PIRSF001563">
    <property type="entry name" value="Folylpolyglu_synth"/>
    <property type="match status" value="1"/>
</dbReference>
<evidence type="ECO:0000256" key="16">
    <source>
        <dbReference type="ARBA" id="ARBA00047493"/>
    </source>
</evidence>
<comment type="similarity">
    <text evidence="4 18">Belongs to the folylpolyglutamate synthase family.</text>
</comment>
<dbReference type="Gene3D" id="3.90.190.20">
    <property type="entry name" value="Mur ligase, C-terminal domain"/>
    <property type="match status" value="1"/>
</dbReference>
<evidence type="ECO:0000256" key="7">
    <source>
        <dbReference type="ARBA" id="ARBA00013025"/>
    </source>
</evidence>